<evidence type="ECO:0000256" key="5">
    <source>
        <dbReference type="ARBA" id="ARBA00038894"/>
    </source>
</evidence>
<dbReference type="EMBL" id="JACDUS010000005">
    <property type="protein sequence ID" value="MBA2881722.1"/>
    <property type="molecule type" value="Genomic_DNA"/>
</dbReference>
<dbReference type="EC" id="3.1.2.20" evidence="5"/>
<evidence type="ECO:0000256" key="6">
    <source>
        <dbReference type="ARBA" id="ARBA00040062"/>
    </source>
</evidence>
<evidence type="ECO:0000256" key="2">
    <source>
        <dbReference type="ARBA" id="ARBA00035880"/>
    </source>
</evidence>
<organism evidence="9 10">
    <name type="scientific">Desulfosalsimonas propionicica</name>
    <dbReference type="NCBI Taxonomy" id="332175"/>
    <lineage>
        <taxon>Bacteria</taxon>
        <taxon>Pseudomonadati</taxon>
        <taxon>Thermodesulfobacteriota</taxon>
        <taxon>Desulfobacteria</taxon>
        <taxon>Desulfobacterales</taxon>
        <taxon>Desulfosalsimonadaceae</taxon>
        <taxon>Desulfosalsimonas</taxon>
    </lineage>
</organism>
<dbReference type="Gene3D" id="3.10.129.10">
    <property type="entry name" value="Hotdog Thioesterase"/>
    <property type="match status" value="1"/>
</dbReference>
<dbReference type="GO" id="GO:0047617">
    <property type="term" value="F:fatty acyl-CoA hydrolase activity"/>
    <property type="evidence" value="ECO:0007669"/>
    <property type="project" value="UniProtKB-EC"/>
</dbReference>
<comment type="catalytic activity">
    <reaction evidence="2">
        <text>a fatty acyl-CoA + H2O = a fatty acid + CoA + H(+)</text>
        <dbReference type="Rhea" id="RHEA:16781"/>
        <dbReference type="ChEBI" id="CHEBI:15377"/>
        <dbReference type="ChEBI" id="CHEBI:15378"/>
        <dbReference type="ChEBI" id="CHEBI:28868"/>
        <dbReference type="ChEBI" id="CHEBI:57287"/>
        <dbReference type="ChEBI" id="CHEBI:77636"/>
        <dbReference type="EC" id="3.1.2.20"/>
    </reaction>
</comment>
<comment type="similarity">
    <text evidence="4">Belongs to the YigI thioesterase family.</text>
</comment>
<dbReference type="InterPro" id="IPR003736">
    <property type="entry name" value="PAAI_dom"/>
</dbReference>
<feature type="domain" description="Thioesterase" evidence="8">
    <location>
        <begin position="47"/>
        <end position="119"/>
    </location>
</feature>
<dbReference type="RefSeq" id="WP_181551382.1">
    <property type="nucleotide sequence ID" value="NZ_JACDUS010000005.1"/>
</dbReference>
<comment type="catalytic activity">
    <reaction evidence="7">
        <text>a medium-chain fatty acyl-CoA + H2O = a medium-chain fatty acid + CoA + H(+)</text>
        <dbReference type="Rhea" id="RHEA:68184"/>
        <dbReference type="ChEBI" id="CHEBI:15377"/>
        <dbReference type="ChEBI" id="CHEBI:15378"/>
        <dbReference type="ChEBI" id="CHEBI:57287"/>
        <dbReference type="ChEBI" id="CHEBI:59558"/>
        <dbReference type="ChEBI" id="CHEBI:90546"/>
    </reaction>
</comment>
<comment type="caution">
    <text evidence="9">The sequence shown here is derived from an EMBL/GenBank/DDBJ whole genome shotgun (WGS) entry which is preliminary data.</text>
</comment>
<protein>
    <recommendedName>
        <fullName evidence="6">Medium/long-chain acyl-CoA thioesterase YigI</fullName>
        <ecNumber evidence="5">3.1.2.20</ecNumber>
    </recommendedName>
</protein>
<accession>A0A7W0C9N1</accession>
<evidence type="ECO:0000313" key="10">
    <source>
        <dbReference type="Proteomes" id="UP000525298"/>
    </source>
</evidence>
<name>A0A7W0C9N1_9BACT</name>
<evidence type="ECO:0000256" key="7">
    <source>
        <dbReference type="ARBA" id="ARBA00048062"/>
    </source>
</evidence>
<dbReference type="InterPro" id="IPR006683">
    <property type="entry name" value="Thioestr_dom"/>
</dbReference>
<comment type="catalytic activity">
    <reaction evidence="3">
        <text>a long-chain fatty acyl-CoA + H2O = a long-chain fatty acid + CoA + H(+)</text>
        <dbReference type="Rhea" id="RHEA:67680"/>
        <dbReference type="ChEBI" id="CHEBI:15377"/>
        <dbReference type="ChEBI" id="CHEBI:15378"/>
        <dbReference type="ChEBI" id="CHEBI:57287"/>
        <dbReference type="ChEBI" id="CHEBI:57560"/>
        <dbReference type="ChEBI" id="CHEBI:83139"/>
    </reaction>
</comment>
<evidence type="ECO:0000259" key="8">
    <source>
        <dbReference type="Pfam" id="PF03061"/>
    </source>
</evidence>
<dbReference type="AlphaFoldDB" id="A0A7W0C9N1"/>
<sequence length="145" mass="15292">MNDLLEMGKQILAAQPFSVHVGAEITAFNQGTAELTISVAPQLMQQHGFVHGGVLSYAADNALTFAGGSVLGPNVLTSEYKINYLKPAKGDKIISRATVIHTGRTQAVCRCEVFSDTRGDRVLCAVAQGTITAMAGASEKQQKIG</sequence>
<evidence type="ECO:0000256" key="3">
    <source>
        <dbReference type="ARBA" id="ARBA00036002"/>
    </source>
</evidence>
<evidence type="ECO:0000313" key="9">
    <source>
        <dbReference type="EMBL" id="MBA2881722.1"/>
    </source>
</evidence>
<dbReference type="PANTHER" id="PTHR43240:SF20">
    <property type="entry name" value="MEDIUM_LONG-CHAIN ACYL-COA THIOESTERASE YIGI"/>
    <property type="match status" value="1"/>
</dbReference>
<dbReference type="PANTHER" id="PTHR43240">
    <property type="entry name" value="1,4-DIHYDROXY-2-NAPHTHOYL-COA THIOESTERASE 1"/>
    <property type="match status" value="1"/>
</dbReference>
<evidence type="ECO:0000256" key="1">
    <source>
        <dbReference type="ARBA" id="ARBA00022801"/>
    </source>
</evidence>
<dbReference type="NCBIfam" id="TIGR00369">
    <property type="entry name" value="unchar_dom_1"/>
    <property type="match status" value="1"/>
</dbReference>
<gene>
    <name evidence="9" type="ORF">HNR65_002053</name>
</gene>
<dbReference type="InterPro" id="IPR029069">
    <property type="entry name" value="HotDog_dom_sf"/>
</dbReference>
<dbReference type="SUPFAM" id="SSF54637">
    <property type="entry name" value="Thioesterase/thiol ester dehydrase-isomerase"/>
    <property type="match status" value="1"/>
</dbReference>
<keyword evidence="1" id="KW-0378">Hydrolase</keyword>
<dbReference type="Proteomes" id="UP000525298">
    <property type="component" value="Unassembled WGS sequence"/>
</dbReference>
<evidence type="ECO:0000256" key="4">
    <source>
        <dbReference type="ARBA" id="ARBA00038381"/>
    </source>
</evidence>
<keyword evidence="10" id="KW-1185">Reference proteome</keyword>
<dbReference type="Pfam" id="PF03061">
    <property type="entry name" value="4HBT"/>
    <property type="match status" value="1"/>
</dbReference>
<proteinExistence type="inferred from homology"/>
<reference evidence="9 10" key="1">
    <citation type="submission" date="2020-07" db="EMBL/GenBank/DDBJ databases">
        <title>Genomic Encyclopedia of Type Strains, Phase IV (KMG-IV): sequencing the most valuable type-strain genomes for metagenomic binning, comparative biology and taxonomic classification.</title>
        <authorList>
            <person name="Goeker M."/>
        </authorList>
    </citation>
    <scope>NUCLEOTIDE SEQUENCE [LARGE SCALE GENOMIC DNA]</scope>
    <source>
        <strain evidence="9 10">DSM 17721</strain>
    </source>
</reference>
<dbReference type="CDD" id="cd03443">
    <property type="entry name" value="PaaI_thioesterase"/>
    <property type="match status" value="1"/>
</dbReference>